<comment type="subunit">
    <text evidence="5">Interacts with 100S ribosomes.</text>
</comment>
<dbReference type="InterPro" id="IPR038416">
    <property type="entry name" value="Ribosom_S30AE_C_sf"/>
</dbReference>
<evidence type="ECO:0000313" key="8">
    <source>
        <dbReference type="EMBL" id="HFX13529.1"/>
    </source>
</evidence>
<dbReference type="NCBIfam" id="TIGR00741">
    <property type="entry name" value="yfiA"/>
    <property type="match status" value="1"/>
</dbReference>
<gene>
    <name evidence="8" type="primary">raiA</name>
    <name evidence="5" type="synonym">hpf</name>
    <name evidence="8" type="ORF">ENW00_05105</name>
</gene>
<feature type="coiled-coil region" evidence="6">
    <location>
        <begin position="76"/>
        <end position="103"/>
    </location>
</feature>
<accession>A0A7C3MK36</accession>
<protein>
    <recommendedName>
        <fullName evidence="4 5">Ribosome hibernation promoting factor</fullName>
        <shortName evidence="5">HPF</shortName>
    </recommendedName>
</protein>
<dbReference type="PANTHER" id="PTHR33231">
    <property type="entry name" value="30S RIBOSOMAL PROTEIN"/>
    <property type="match status" value="1"/>
</dbReference>
<evidence type="ECO:0000256" key="6">
    <source>
        <dbReference type="SAM" id="Coils"/>
    </source>
</evidence>
<dbReference type="InterPro" id="IPR050574">
    <property type="entry name" value="HPF/YfiA_ribosome-assoc"/>
</dbReference>
<dbReference type="EMBL" id="DTIN01000014">
    <property type="protein sequence ID" value="HFX13529.1"/>
    <property type="molecule type" value="Genomic_DNA"/>
</dbReference>
<evidence type="ECO:0000259" key="7">
    <source>
        <dbReference type="Pfam" id="PF16321"/>
    </source>
</evidence>
<keyword evidence="6" id="KW-0175">Coiled coil</keyword>
<dbReference type="GO" id="GO:0022627">
    <property type="term" value="C:cytosolic small ribosomal subunit"/>
    <property type="evidence" value="ECO:0007669"/>
    <property type="project" value="TreeGrafter"/>
</dbReference>
<dbReference type="PANTHER" id="PTHR33231:SF1">
    <property type="entry name" value="30S RIBOSOMAL PROTEIN"/>
    <property type="match status" value="1"/>
</dbReference>
<dbReference type="Gene3D" id="3.30.505.50">
    <property type="entry name" value="Sigma 54 modulation/S30EA ribosomal protein, C-terminal domain"/>
    <property type="match status" value="1"/>
</dbReference>
<dbReference type="CDD" id="cd00552">
    <property type="entry name" value="RaiA"/>
    <property type="match status" value="1"/>
</dbReference>
<reference evidence="8" key="1">
    <citation type="journal article" date="2020" name="mSystems">
        <title>Genome- and Community-Level Interaction Insights into Carbon Utilization and Element Cycling Functions of Hydrothermarchaeota in Hydrothermal Sediment.</title>
        <authorList>
            <person name="Zhou Z."/>
            <person name="Liu Y."/>
            <person name="Xu W."/>
            <person name="Pan J."/>
            <person name="Luo Z.H."/>
            <person name="Li M."/>
        </authorList>
    </citation>
    <scope>NUCLEOTIDE SEQUENCE [LARGE SCALE GENOMIC DNA]</scope>
    <source>
        <strain evidence="8">SpSt-81</strain>
    </source>
</reference>
<dbReference type="InterPro" id="IPR003489">
    <property type="entry name" value="RHF/RaiA"/>
</dbReference>
<dbReference type="SUPFAM" id="SSF69754">
    <property type="entry name" value="Ribosome binding protein Y (YfiA homologue)"/>
    <property type="match status" value="1"/>
</dbReference>
<name>A0A7C3MK36_DICTH</name>
<evidence type="ECO:0000256" key="5">
    <source>
        <dbReference type="HAMAP-Rule" id="MF_00839"/>
    </source>
</evidence>
<dbReference type="Gene3D" id="3.30.160.100">
    <property type="entry name" value="Ribosome hibernation promotion factor-like"/>
    <property type="match status" value="1"/>
</dbReference>
<comment type="subcellular location">
    <subcellularLocation>
        <location evidence="5">Cytoplasm</location>
    </subcellularLocation>
</comment>
<dbReference type="InterPro" id="IPR034694">
    <property type="entry name" value="HPF_long/plastid"/>
</dbReference>
<evidence type="ECO:0000256" key="3">
    <source>
        <dbReference type="ARBA" id="ARBA00038695"/>
    </source>
</evidence>
<dbReference type="InterPro" id="IPR036567">
    <property type="entry name" value="RHF-like"/>
</dbReference>
<dbReference type="GO" id="GO:0045900">
    <property type="term" value="P:negative regulation of translational elongation"/>
    <property type="evidence" value="ECO:0007669"/>
    <property type="project" value="TreeGrafter"/>
</dbReference>
<dbReference type="Pfam" id="PF16321">
    <property type="entry name" value="Ribosom_S30AE_C"/>
    <property type="match status" value="1"/>
</dbReference>
<organism evidence="8">
    <name type="scientific">Dictyoglomus thermophilum</name>
    <dbReference type="NCBI Taxonomy" id="14"/>
    <lineage>
        <taxon>Bacteria</taxon>
        <taxon>Pseudomonadati</taxon>
        <taxon>Dictyoglomota</taxon>
        <taxon>Dictyoglomia</taxon>
        <taxon>Dictyoglomales</taxon>
        <taxon>Dictyoglomaceae</taxon>
        <taxon>Dictyoglomus</taxon>
    </lineage>
</organism>
<dbReference type="AlphaFoldDB" id="A0A7C3MK36"/>
<dbReference type="HAMAP" id="MF_00839">
    <property type="entry name" value="HPF"/>
    <property type="match status" value="1"/>
</dbReference>
<evidence type="ECO:0000256" key="1">
    <source>
        <dbReference type="ARBA" id="ARBA00022490"/>
    </source>
</evidence>
<comment type="similarity">
    <text evidence="5">Belongs to the HPF/YfiA ribosome-associated protein family. Long HPF subfamily.</text>
</comment>
<comment type="function">
    <text evidence="5">Required for dimerization of active 70S ribosomes into 100S ribosomes in stationary phase; 100S ribosomes are translationally inactive and sometimes present during exponential growth.</text>
</comment>
<comment type="subunit">
    <text evidence="3">Associates exclusively with 100S ribosomes, which are dimers of 70S ribosomes.</text>
</comment>
<dbReference type="FunFam" id="3.30.505.50:FF:000001">
    <property type="entry name" value="Ribosome hibernation promoting factor"/>
    <property type="match status" value="1"/>
</dbReference>
<evidence type="ECO:0000256" key="2">
    <source>
        <dbReference type="ARBA" id="ARBA00022845"/>
    </source>
</evidence>
<dbReference type="Pfam" id="PF02482">
    <property type="entry name" value="Ribosomal_S30AE"/>
    <property type="match status" value="1"/>
</dbReference>
<dbReference type="GO" id="GO:0043024">
    <property type="term" value="F:ribosomal small subunit binding"/>
    <property type="evidence" value="ECO:0007669"/>
    <property type="project" value="TreeGrafter"/>
</dbReference>
<evidence type="ECO:0000256" key="4">
    <source>
        <dbReference type="ARBA" id="ARBA00041148"/>
    </source>
</evidence>
<keyword evidence="1 5" id="KW-0963">Cytoplasm</keyword>
<proteinExistence type="inferred from homology"/>
<feature type="domain" description="Sigma 54 modulation/S30EA ribosomal protein C-terminal" evidence="7">
    <location>
        <begin position="119"/>
        <end position="173"/>
    </location>
</feature>
<comment type="caution">
    <text evidence="8">The sequence shown here is derived from an EMBL/GenBank/DDBJ whole genome shotgun (WGS) entry which is preliminary data.</text>
</comment>
<sequence>MQINFSSKNVSISPNLQEYAEKKLSKLSRFFDNIENIEVIFSEEDWKDGSRAHRVEVTIRANGKIIRASEANQDFRSSIDLVIDKLEKQLKKYKEKMIDREKRAPSLTEMFTKEEDEGEKKVVKVKRFSLKPMDIEEAILQMELLGHDFFVFIDADTYKTSILYRRKDGNYGLIITDEGE</sequence>
<dbReference type="InterPro" id="IPR032528">
    <property type="entry name" value="Ribosom_S30AE_C"/>
</dbReference>
<keyword evidence="2 5" id="KW-0810">Translation regulation</keyword>